<keyword evidence="2" id="KW-1185">Reference proteome</keyword>
<dbReference type="Proteomes" id="UP000438120">
    <property type="component" value="Unassembled WGS sequence"/>
</dbReference>
<evidence type="ECO:0000313" key="1">
    <source>
        <dbReference type="EMBL" id="MST86347.1"/>
    </source>
</evidence>
<accession>A0A6A8MCW0</accession>
<proteinExistence type="predicted"/>
<dbReference type="AlphaFoldDB" id="A0A6A8MCW0"/>
<organism evidence="1 2">
    <name type="scientific">Lactobacillus porci</name>
    <dbReference type="NCBI Taxonomy" id="2012477"/>
    <lineage>
        <taxon>Bacteria</taxon>
        <taxon>Bacillati</taxon>
        <taxon>Bacillota</taxon>
        <taxon>Bacilli</taxon>
        <taxon>Lactobacillales</taxon>
        <taxon>Lactobacillaceae</taxon>
        <taxon>Lactobacillus</taxon>
    </lineage>
</organism>
<dbReference type="RefSeq" id="WP_154547017.1">
    <property type="nucleotide sequence ID" value="NZ_JBKZBY010000006.1"/>
</dbReference>
<dbReference type="OrthoDB" id="2306982at2"/>
<dbReference type="InterPro" id="IPR021351">
    <property type="entry name" value="DUF2969"/>
</dbReference>
<name>A0A6A8MCW0_9LACO</name>
<evidence type="ECO:0000313" key="2">
    <source>
        <dbReference type="Proteomes" id="UP000438120"/>
    </source>
</evidence>
<dbReference type="EMBL" id="VUMX01000002">
    <property type="protein sequence ID" value="MST86347.1"/>
    <property type="molecule type" value="Genomic_DNA"/>
</dbReference>
<reference evidence="1 2" key="1">
    <citation type="submission" date="2019-08" db="EMBL/GenBank/DDBJ databases">
        <title>In-depth cultivation of the pig gut microbiome towards novel bacterial diversity and tailored functional studies.</title>
        <authorList>
            <person name="Wylensek D."/>
            <person name="Hitch T.C.A."/>
            <person name="Clavel T."/>
        </authorList>
    </citation>
    <scope>NUCLEOTIDE SEQUENCE [LARGE SCALE GENOMIC DNA]</scope>
    <source>
        <strain evidence="1 2">Bifido-178-WT-2B</strain>
    </source>
</reference>
<protein>
    <submittedName>
        <fullName evidence="1">DUF2969 domain-containing protein</fullName>
    </submittedName>
</protein>
<sequence length="75" mass="8494">MSRSQENIGIEVNELKGRSLPTWEVVIPKKKTIGLIEKVEGKYRVTTNKTNSVMFAKTLDAGINDLLAYFTLHEK</sequence>
<gene>
    <name evidence="1" type="ORF">FYJ62_01445</name>
</gene>
<dbReference type="Pfam" id="PF11184">
    <property type="entry name" value="DUF2969"/>
    <property type="match status" value="1"/>
</dbReference>
<comment type="caution">
    <text evidence="1">The sequence shown here is derived from an EMBL/GenBank/DDBJ whole genome shotgun (WGS) entry which is preliminary data.</text>
</comment>